<feature type="domain" description="HTH cro/C1-type" evidence="1">
    <location>
        <begin position="31"/>
        <end position="83"/>
    </location>
</feature>
<reference evidence="2 3" key="1">
    <citation type="submission" date="2021-01" db="EMBL/GenBank/DDBJ databases">
        <title>Whole genome shotgun sequence of Planobispora longispora NBRC 13918.</title>
        <authorList>
            <person name="Komaki H."/>
            <person name="Tamura T."/>
        </authorList>
    </citation>
    <scope>NUCLEOTIDE SEQUENCE [LARGE SCALE GENOMIC DNA]</scope>
    <source>
        <strain evidence="2 3">NBRC 13918</strain>
    </source>
</reference>
<protein>
    <recommendedName>
        <fullName evidence="1">HTH cro/C1-type domain-containing protein</fullName>
    </recommendedName>
</protein>
<organism evidence="2 3">
    <name type="scientific">Planobispora longispora</name>
    <dbReference type="NCBI Taxonomy" id="28887"/>
    <lineage>
        <taxon>Bacteria</taxon>
        <taxon>Bacillati</taxon>
        <taxon>Actinomycetota</taxon>
        <taxon>Actinomycetes</taxon>
        <taxon>Streptosporangiales</taxon>
        <taxon>Streptosporangiaceae</taxon>
        <taxon>Planobispora</taxon>
    </lineage>
</organism>
<dbReference type="InterPro" id="IPR010982">
    <property type="entry name" value="Lambda_DNA-bd_dom_sf"/>
</dbReference>
<evidence type="ECO:0000313" key="3">
    <source>
        <dbReference type="Proteomes" id="UP000616724"/>
    </source>
</evidence>
<dbReference type="AlphaFoldDB" id="A0A8J3RQ09"/>
<dbReference type="PROSITE" id="PS50943">
    <property type="entry name" value="HTH_CROC1"/>
    <property type="match status" value="1"/>
</dbReference>
<evidence type="ECO:0000313" key="2">
    <source>
        <dbReference type="EMBL" id="GIH79013.1"/>
    </source>
</evidence>
<name>A0A8J3RQ09_9ACTN</name>
<dbReference type="Proteomes" id="UP000616724">
    <property type="component" value="Unassembled WGS sequence"/>
</dbReference>
<keyword evidence="3" id="KW-1185">Reference proteome</keyword>
<dbReference type="CDD" id="cd00093">
    <property type="entry name" value="HTH_XRE"/>
    <property type="match status" value="1"/>
</dbReference>
<dbReference type="Gene3D" id="1.10.260.40">
    <property type="entry name" value="lambda repressor-like DNA-binding domains"/>
    <property type="match status" value="1"/>
</dbReference>
<gene>
    <name evidence="2" type="ORF">Plo01_54420</name>
</gene>
<dbReference type="GO" id="GO:0003677">
    <property type="term" value="F:DNA binding"/>
    <property type="evidence" value="ECO:0007669"/>
    <property type="project" value="InterPro"/>
</dbReference>
<proteinExistence type="predicted"/>
<dbReference type="InterPro" id="IPR001387">
    <property type="entry name" value="Cro/C1-type_HTH"/>
</dbReference>
<dbReference type="Pfam" id="PF13560">
    <property type="entry name" value="HTH_31"/>
    <property type="match status" value="1"/>
</dbReference>
<sequence length="474" mass="50472">MPEIPGSIWQRPDMLAALRARDIGRVFHLVRQYAGVSQTAIGSMIGMSQGKVSGIMSGSQQVTALEVFERIADGLDMPDAARLALGLAPRTASVPAIPSRDDHRRQTPIFSASSRSVESVQRGEDETAVRRREFVGLAGAALFGAVISDGAPAAEPVSGIEDLAAALTEYPMPAPSAPELASLAAAVAQAKQDYQACHYGEVLTALPALLRSLRAACTVLEGDDRLKAHALSAEAYHVAASIMLKQEDKGLAWLAADRSVQAAHLSESPLMIGSSARIITHALMDGGHHRAAAGNASTAAQRMDTHLARPSDDELSIYGALLLRGAIAAAQHGHRPTATELLDEAEQAGHRLGHEGNHMWTAFGPNNVLCHRVNAALTMGDAGSAIDYARRVNIDALPINERKATLLLDTARAFLMWGKHDRVLHILRAAEQIAPEEITGRPATLRLVRDLLITAPISIRREAREFADALGVSA</sequence>
<accession>A0A8J3RQ09</accession>
<evidence type="ECO:0000259" key="1">
    <source>
        <dbReference type="PROSITE" id="PS50943"/>
    </source>
</evidence>
<dbReference type="SUPFAM" id="SSF47413">
    <property type="entry name" value="lambda repressor-like DNA-binding domains"/>
    <property type="match status" value="1"/>
</dbReference>
<dbReference type="EMBL" id="BOOH01000045">
    <property type="protein sequence ID" value="GIH79013.1"/>
    <property type="molecule type" value="Genomic_DNA"/>
</dbReference>
<comment type="caution">
    <text evidence="2">The sequence shown here is derived from an EMBL/GenBank/DDBJ whole genome shotgun (WGS) entry which is preliminary data.</text>
</comment>
<dbReference type="RefSeq" id="WP_239317138.1">
    <property type="nucleotide sequence ID" value="NZ_BOOH01000045.1"/>
</dbReference>